<sequence length="318" mass="35819">MASSLASQLYKMRTLDRVIGNERAHNVKASFLFDGRQAADLDNQTIFDIGRDGLSELRQMDQRFDVYAETLFSEALKDMDRVLQTKDENNKLDASIRSFLFQLAPYFLTKPAGKAIEWLVRRFRIHEFNARDVLASIMAYHETKAFLTMLTIITFDTADMDLFGFLVAQRKGRRLLDRQTLMAQCLRDRSLMGFICQAVFRACRLGLDYPGLHSFYAMVMSQYIGQLATIDNGAIQFIVPFVLDGLNLSKNGGDAQAAAYMVLGSLATRVTLTTEALESVLCAVAQRPADVRTMAMCLVQVLQTQADAFNSRLPARFL</sequence>
<comment type="caution">
    <text evidence="1">The sequence shown here is derived from an EMBL/GenBank/DDBJ whole genome shotgun (WGS) entry which is preliminary data.</text>
</comment>
<feature type="non-terminal residue" evidence="1">
    <location>
        <position position="318"/>
    </location>
</feature>
<organism evidence="1 2">
    <name type="scientific">Coemansia aciculifera</name>
    <dbReference type="NCBI Taxonomy" id="417176"/>
    <lineage>
        <taxon>Eukaryota</taxon>
        <taxon>Fungi</taxon>
        <taxon>Fungi incertae sedis</taxon>
        <taxon>Zoopagomycota</taxon>
        <taxon>Kickxellomycotina</taxon>
        <taxon>Kickxellomycetes</taxon>
        <taxon>Kickxellales</taxon>
        <taxon>Kickxellaceae</taxon>
        <taxon>Coemansia</taxon>
    </lineage>
</organism>
<evidence type="ECO:0000313" key="1">
    <source>
        <dbReference type="EMBL" id="KAJ2878770.1"/>
    </source>
</evidence>
<gene>
    <name evidence="1" type="primary">UTP10_2</name>
    <name evidence="1" type="ORF">IWW38_006246</name>
</gene>
<proteinExistence type="predicted"/>
<dbReference type="EMBL" id="JANBVB010003464">
    <property type="protein sequence ID" value="KAJ2878770.1"/>
    <property type="molecule type" value="Genomic_DNA"/>
</dbReference>
<accession>A0ACC1LUB2</accession>
<dbReference type="Proteomes" id="UP001139981">
    <property type="component" value="Unassembled WGS sequence"/>
</dbReference>
<reference evidence="1" key="1">
    <citation type="submission" date="2022-07" db="EMBL/GenBank/DDBJ databases">
        <title>Phylogenomic reconstructions and comparative analyses of Kickxellomycotina fungi.</title>
        <authorList>
            <person name="Reynolds N.K."/>
            <person name="Stajich J.E."/>
            <person name="Barry K."/>
            <person name="Grigoriev I.V."/>
            <person name="Crous P."/>
            <person name="Smith M.E."/>
        </authorList>
    </citation>
    <scope>NUCLEOTIDE SEQUENCE</scope>
    <source>
        <strain evidence="1">CBS 190363</strain>
    </source>
</reference>
<keyword evidence="2" id="KW-1185">Reference proteome</keyword>
<protein>
    <submittedName>
        <fullName evidence="1">SnoRNA-binding rRNA-processing protein utp10</fullName>
    </submittedName>
</protein>
<evidence type="ECO:0000313" key="2">
    <source>
        <dbReference type="Proteomes" id="UP001139981"/>
    </source>
</evidence>
<name>A0ACC1LUB2_9FUNG</name>